<dbReference type="Proteomes" id="UP000237819">
    <property type="component" value="Unassembled WGS sequence"/>
</dbReference>
<comment type="caution">
    <text evidence="8">The sequence shown here is derived from an EMBL/GenBank/DDBJ whole genome shotgun (WGS) entry which is preliminary data.</text>
</comment>
<dbReference type="InterPro" id="IPR017039">
    <property type="entry name" value="Virul_fac_BrkB"/>
</dbReference>
<dbReference type="PANTHER" id="PTHR30213">
    <property type="entry name" value="INNER MEMBRANE PROTEIN YHJD"/>
    <property type="match status" value="1"/>
</dbReference>
<keyword evidence="3 7" id="KW-0812">Transmembrane</keyword>
<dbReference type="EMBL" id="PUHZ01000025">
    <property type="protein sequence ID" value="PQO42384.1"/>
    <property type="molecule type" value="Genomic_DNA"/>
</dbReference>
<dbReference type="PANTHER" id="PTHR30213:SF1">
    <property type="entry name" value="INNER MEMBRANE PROTEIN YHJD"/>
    <property type="match status" value="1"/>
</dbReference>
<evidence type="ECO:0000256" key="1">
    <source>
        <dbReference type="ARBA" id="ARBA00004651"/>
    </source>
</evidence>
<evidence type="ECO:0000313" key="9">
    <source>
        <dbReference type="Proteomes" id="UP000237819"/>
    </source>
</evidence>
<sequence length="349" mass="38843">MHENLSQPPKPEIDMFEPWKTFCSRFIFRWVEYDHSTSAAAIAFYVIFSLAPILVFSVTVAGEILESEPEARQAAIKFLNNAIGETSTSPEAAFKQALETIDHTDAKPEAEMAPAEPPPAENEAPENRSYGEEIVDQIKLTAFRKTGFLQSSFLILVALWSASATFMQLRNALNRIYGFTADGLRGSLIAVALGRLRATLFSIGVGLLLALATLLSTWSHALWEFLPIGRYITPEMQDFTTVQVISWITVVIVFYCMLRFLPMERPPGREVFAGAIIATIMFQIGKYLINMLAEGNTVAAAYVTSRVLVITVMWIFLSAHVLLFAAEVGHMLYSPIDSPFDKYRKPAGE</sequence>
<evidence type="ECO:0000256" key="6">
    <source>
        <dbReference type="SAM" id="MobiDB-lite"/>
    </source>
</evidence>
<protein>
    <recommendedName>
        <fullName evidence="10">YihY/virulence factor BrkB family protein</fullName>
    </recommendedName>
</protein>
<proteinExistence type="predicted"/>
<feature type="transmembrane region" description="Helical" evidence="7">
    <location>
        <begin position="200"/>
        <end position="219"/>
    </location>
</feature>
<organism evidence="8 9">
    <name type="scientific">Blastopirellula marina</name>
    <dbReference type="NCBI Taxonomy" id="124"/>
    <lineage>
        <taxon>Bacteria</taxon>
        <taxon>Pseudomonadati</taxon>
        <taxon>Planctomycetota</taxon>
        <taxon>Planctomycetia</taxon>
        <taxon>Pirellulales</taxon>
        <taxon>Pirellulaceae</taxon>
        <taxon>Blastopirellula</taxon>
    </lineage>
</organism>
<dbReference type="AlphaFoldDB" id="A0A2S8GE69"/>
<keyword evidence="2" id="KW-1003">Cell membrane</keyword>
<evidence type="ECO:0000256" key="2">
    <source>
        <dbReference type="ARBA" id="ARBA00022475"/>
    </source>
</evidence>
<feature type="transmembrane region" description="Helical" evidence="7">
    <location>
        <begin position="301"/>
        <end position="326"/>
    </location>
</feature>
<comment type="subcellular location">
    <subcellularLocation>
        <location evidence="1">Cell membrane</location>
        <topology evidence="1">Multi-pass membrane protein</topology>
    </subcellularLocation>
</comment>
<evidence type="ECO:0008006" key="10">
    <source>
        <dbReference type="Google" id="ProtNLM"/>
    </source>
</evidence>
<evidence type="ECO:0000256" key="7">
    <source>
        <dbReference type="SAM" id="Phobius"/>
    </source>
</evidence>
<evidence type="ECO:0000256" key="3">
    <source>
        <dbReference type="ARBA" id="ARBA00022692"/>
    </source>
</evidence>
<dbReference type="PIRSF" id="PIRSF035875">
    <property type="entry name" value="RNase_BN"/>
    <property type="match status" value="1"/>
</dbReference>
<feature type="transmembrane region" description="Helical" evidence="7">
    <location>
        <begin position="39"/>
        <end position="62"/>
    </location>
</feature>
<evidence type="ECO:0000256" key="5">
    <source>
        <dbReference type="ARBA" id="ARBA00023136"/>
    </source>
</evidence>
<accession>A0A2S8GE69</accession>
<evidence type="ECO:0000256" key="4">
    <source>
        <dbReference type="ARBA" id="ARBA00022989"/>
    </source>
</evidence>
<keyword evidence="5 7" id="KW-0472">Membrane</keyword>
<feature type="region of interest" description="Disordered" evidence="6">
    <location>
        <begin position="108"/>
        <end position="128"/>
    </location>
</feature>
<dbReference type="GO" id="GO:0005886">
    <property type="term" value="C:plasma membrane"/>
    <property type="evidence" value="ECO:0007669"/>
    <property type="project" value="UniProtKB-SubCell"/>
</dbReference>
<feature type="transmembrane region" description="Helical" evidence="7">
    <location>
        <begin position="270"/>
        <end position="289"/>
    </location>
</feature>
<name>A0A2S8GE69_9BACT</name>
<gene>
    <name evidence="8" type="ORF">C5Y93_29055</name>
</gene>
<feature type="transmembrane region" description="Helical" evidence="7">
    <location>
        <begin position="148"/>
        <end position="169"/>
    </location>
</feature>
<evidence type="ECO:0000313" key="8">
    <source>
        <dbReference type="EMBL" id="PQO42384.1"/>
    </source>
</evidence>
<dbReference type="Pfam" id="PF03631">
    <property type="entry name" value="Virul_fac_BrkB"/>
    <property type="match status" value="1"/>
</dbReference>
<keyword evidence="4 7" id="KW-1133">Transmembrane helix</keyword>
<reference evidence="8 9" key="1">
    <citation type="submission" date="2018-02" db="EMBL/GenBank/DDBJ databases">
        <title>Comparative genomes isolates from brazilian mangrove.</title>
        <authorList>
            <person name="Araujo J.E."/>
            <person name="Taketani R.G."/>
            <person name="Silva M.C.P."/>
            <person name="Loureco M.V."/>
            <person name="Andreote F.D."/>
        </authorList>
    </citation>
    <scope>NUCLEOTIDE SEQUENCE [LARGE SCALE GENOMIC DNA]</scope>
    <source>
        <strain evidence="8 9">Nap-Phe MGV</strain>
    </source>
</reference>
<feature type="transmembrane region" description="Helical" evidence="7">
    <location>
        <begin position="239"/>
        <end position="258"/>
    </location>
</feature>